<accession>A0A9W9L0M4</accession>
<evidence type="ECO:0000313" key="2">
    <source>
        <dbReference type="EMBL" id="KAJ5131328.1"/>
    </source>
</evidence>
<dbReference type="AlphaFoldDB" id="A0A9W9L0M4"/>
<reference evidence="2" key="2">
    <citation type="journal article" date="2023" name="IMA Fungus">
        <title>Comparative genomic study of the Penicillium genus elucidates a diverse pangenome and 15 lateral gene transfer events.</title>
        <authorList>
            <person name="Petersen C."/>
            <person name="Sorensen T."/>
            <person name="Nielsen M.R."/>
            <person name="Sondergaard T.E."/>
            <person name="Sorensen J.L."/>
            <person name="Fitzpatrick D.A."/>
            <person name="Frisvad J.C."/>
            <person name="Nielsen K.L."/>
        </authorList>
    </citation>
    <scope>NUCLEOTIDE SEQUENCE</scope>
    <source>
        <strain evidence="2">IBT 22155</strain>
    </source>
</reference>
<name>A0A9W9L0M4_9EURO</name>
<dbReference type="GeneID" id="81407281"/>
<evidence type="ECO:0000313" key="3">
    <source>
        <dbReference type="Proteomes" id="UP001149079"/>
    </source>
</evidence>
<dbReference type="RefSeq" id="XP_056521707.1">
    <property type="nucleotide sequence ID" value="XM_056668111.1"/>
</dbReference>
<feature type="compositionally biased region" description="Low complexity" evidence="1">
    <location>
        <begin position="1"/>
        <end position="26"/>
    </location>
</feature>
<gene>
    <name evidence="2" type="ORF">N7515_007367</name>
</gene>
<dbReference type="Proteomes" id="UP001149079">
    <property type="component" value="Unassembled WGS sequence"/>
</dbReference>
<sequence length="230" mass="25570">MSPQHSQISVSSSSDSAHDSSSLFSPRASTASVSSPDSCLEGSFSARQFDHQSGFTESVLTLLEQWHQSTSSDTEYTFTEVPLHWGGAVYDAVDEKWRLRLYPSIAFEVGWSESEEELAADAELLLRGSGGLTHMVVTVKWTASLDTRTVTGTLQVWRLSQREQPFISHSQTIFPASSPPQPQYLEFTLADVFLSAVPQGRSPTDVLRCDINLLRRYATEAFQKMNFRPA</sequence>
<reference evidence="2" key="1">
    <citation type="submission" date="2022-11" db="EMBL/GenBank/DDBJ databases">
        <authorList>
            <person name="Petersen C."/>
        </authorList>
    </citation>
    <scope>NUCLEOTIDE SEQUENCE</scope>
    <source>
        <strain evidence="2">IBT 22155</strain>
    </source>
</reference>
<dbReference type="OrthoDB" id="4368470at2759"/>
<organism evidence="2 3">
    <name type="scientific">Penicillium bovifimosum</name>
    <dbReference type="NCBI Taxonomy" id="126998"/>
    <lineage>
        <taxon>Eukaryota</taxon>
        <taxon>Fungi</taxon>
        <taxon>Dikarya</taxon>
        <taxon>Ascomycota</taxon>
        <taxon>Pezizomycotina</taxon>
        <taxon>Eurotiomycetes</taxon>
        <taxon>Eurotiomycetidae</taxon>
        <taxon>Eurotiales</taxon>
        <taxon>Aspergillaceae</taxon>
        <taxon>Penicillium</taxon>
    </lineage>
</organism>
<proteinExistence type="predicted"/>
<protein>
    <submittedName>
        <fullName evidence="2">Uncharacterized protein</fullName>
    </submittedName>
</protein>
<evidence type="ECO:0000256" key="1">
    <source>
        <dbReference type="SAM" id="MobiDB-lite"/>
    </source>
</evidence>
<dbReference type="EMBL" id="JAPQKL010000005">
    <property type="protein sequence ID" value="KAJ5131328.1"/>
    <property type="molecule type" value="Genomic_DNA"/>
</dbReference>
<feature type="region of interest" description="Disordered" evidence="1">
    <location>
        <begin position="1"/>
        <end position="34"/>
    </location>
</feature>
<keyword evidence="3" id="KW-1185">Reference proteome</keyword>
<comment type="caution">
    <text evidence="2">The sequence shown here is derived from an EMBL/GenBank/DDBJ whole genome shotgun (WGS) entry which is preliminary data.</text>
</comment>